<organism evidence="1 2">
    <name type="scientific">Araneus ventricosus</name>
    <name type="common">Orbweaver spider</name>
    <name type="synonym">Epeira ventricosa</name>
    <dbReference type="NCBI Taxonomy" id="182803"/>
    <lineage>
        <taxon>Eukaryota</taxon>
        <taxon>Metazoa</taxon>
        <taxon>Ecdysozoa</taxon>
        <taxon>Arthropoda</taxon>
        <taxon>Chelicerata</taxon>
        <taxon>Arachnida</taxon>
        <taxon>Araneae</taxon>
        <taxon>Araneomorphae</taxon>
        <taxon>Entelegynae</taxon>
        <taxon>Araneoidea</taxon>
        <taxon>Araneidae</taxon>
        <taxon>Araneus</taxon>
    </lineage>
</organism>
<sequence>IGNQQIRRSECAAVGDSQRKCQNGNCAAEGTSLVPRKQTTSSKTVVEWHLSCPLKLFIPTLDGVLTWRLIISIFLMKTSLNCYNWFAFVEPETCRLLHRSHFDTCVGFSCCS</sequence>
<protein>
    <submittedName>
        <fullName evidence="1">Uncharacterized protein</fullName>
    </submittedName>
</protein>
<dbReference type="Proteomes" id="UP000499080">
    <property type="component" value="Unassembled WGS sequence"/>
</dbReference>
<name>A0A4Y2DRP7_ARAVE</name>
<evidence type="ECO:0000313" key="2">
    <source>
        <dbReference type="Proteomes" id="UP000499080"/>
    </source>
</evidence>
<comment type="caution">
    <text evidence="1">The sequence shown here is derived from an EMBL/GenBank/DDBJ whole genome shotgun (WGS) entry which is preliminary data.</text>
</comment>
<gene>
    <name evidence="1" type="ORF">AVEN_238071_1</name>
</gene>
<proteinExistence type="predicted"/>
<reference evidence="1 2" key="1">
    <citation type="journal article" date="2019" name="Sci. Rep.">
        <title>Orb-weaving spider Araneus ventricosus genome elucidates the spidroin gene catalogue.</title>
        <authorList>
            <person name="Kono N."/>
            <person name="Nakamura H."/>
            <person name="Ohtoshi R."/>
            <person name="Moran D.A.P."/>
            <person name="Shinohara A."/>
            <person name="Yoshida Y."/>
            <person name="Fujiwara M."/>
            <person name="Mori M."/>
            <person name="Tomita M."/>
            <person name="Arakawa K."/>
        </authorList>
    </citation>
    <scope>NUCLEOTIDE SEQUENCE [LARGE SCALE GENOMIC DNA]</scope>
</reference>
<feature type="non-terminal residue" evidence="1">
    <location>
        <position position="1"/>
    </location>
</feature>
<dbReference type="AlphaFoldDB" id="A0A4Y2DRP7"/>
<keyword evidence="2" id="KW-1185">Reference proteome</keyword>
<evidence type="ECO:0000313" key="1">
    <source>
        <dbReference type="EMBL" id="GBM18434.1"/>
    </source>
</evidence>
<accession>A0A4Y2DRP7</accession>
<dbReference type="EMBL" id="BGPR01167405">
    <property type="protein sequence ID" value="GBM18434.1"/>
    <property type="molecule type" value="Genomic_DNA"/>
</dbReference>